<dbReference type="Proteomes" id="UP001487740">
    <property type="component" value="Unassembled WGS sequence"/>
</dbReference>
<dbReference type="Pfam" id="PF08205">
    <property type="entry name" value="C2-set_2"/>
    <property type="match status" value="1"/>
</dbReference>
<comment type="subcellular location">
    <subcellularLocation>
        <location evidence="1">Membrane</location>
        <topology evidence="1">Single-pass membrane protein</topology>
    </subcellularLocation>
</comment>
<dbReference type="InterPro" id="IPR013162">
    <property type="entry name" value="CD80_C2-set"/>
</dbReference>
<evidence type="ECO:0000256" key="4">
    <source>
        <dbReference type="SAM" id="MobiDB-lite"/>
    </source>
</evidence>
<dbReference type="AlphaFoldDB" id="A0AAW0U613"/>
<evidence type="ECO:0000256" key="1">
    <source>
        <dbReference type="ARBA" id="ARBA00004167"/>
    </source>
</evidence>
<dbReference type="PANTHER" id="PTHR23278">
    <property type="entry name" value="SIDESTEP PROTEIN"/>
    <property type="match status" value="1"/>
</dbReference>
<dbReference type="EMBL" id="JARAKH010000019">
    <property type="protein sequence ID" value="KAK8394371.1"/>
    <property type="molecule type" value="Genomic_DNA"/>
</dbReference>
<dbReference type="InterPro" id="IPR013783">
    <property type="entry name" value="Ig-like_fold"/>
</dbReference>
<feature type="region of interest" description="Disordered" evidence="4">
    <location>
        <begin position="49"/>
        <end position="78"/>
    </location>
</feature>
<dbReference type="CDD" id="cd00096">
    <property type="entry name" value="Ig"/>
    <property type="match status" value="1"/>
</dbReference>
<feature type="domain" description="Ig-like" evidence="5">
    <location>
        <begin position="1"/>
        <end position="107"/>
    </location>
</feature>
<dbReference type="Pfam" id="PF13927">
    <property type="entry name" value="Ig_3"/>
    <property type="match status" value="1"/>
</dbReference>
<feature type="domain" description="Ig-like" evidence="5">
    <location>
        <begin position="118"/>
        <end position="217"/>
    </location>
</feature>
<reference evidence="6 7" key="1">
    <citation type="submission" date="2023-03" db="EMBL/GenBank/DDBJ databases">
        <title>High-quality genome of Scylla paramamosain provides insights in environmental adaptation.</title>
        <authorList>
            <person name="Zhang L."/>
        </authorList>
    </citation>
    <scope>NUCLEOTIDE SEQUENCE [LARGE SCALE GENOMIC DNA]</scope>
    <source>
        <strain evidence="6">LZ_2023a</strain>
        <tissue evidence="6">Muscle</tissue>
    </source>
</reference>
<dbReference type="PANTHER" id="PTHR23278:SF19">
    <property type="entry name" value="OBSCURIN"/>
    <property type="match status" value="1"/>
</dbReference>
<dbReference type="InterPro" id="IPR036179">
    <property type="entry name" value="Ig-like_dom_sf"/>
</dbReference>
<dbReference type="GO" id="GO:0016020">
    <property type="term" value="C:membrane"/>
    <property type="evidence" value="ECO:0007669"/>
    <property type="project" value="UniProtKB-SubCell"/>
</dbReference>
<evidence type="ECO:0000256" key="2">
    <source>
        <dbReference type="ARBA" id="ARBA00023136"/>
    </source>
</evidence>
<protein>
    <recommendedName>
        <fullName evidence="5">Ig-like domain-containing protein</fullName>
    </recommendedName>
</protein>
<gene>
    <name evidence="6" type="ORF">O3P69_006517</name>
</gene>
<dbReference type="SMART" id="SM00408">
    <property type="entry name" value="IGc2"/>
    <property type="match status" value="2"/>
</dbReference>
<proteinExistence type="predicted"/>
<keyword evidence="2" id="KW-0472">Membrane</keyword>
<evidence type="ECO:0000313" key="7">
    <source>
        <dbReference type="Proteomes" id="UP001487740"/>
    </source>
</evidence>
<keyword evidence="3" id="KW-1015">Disulfide bond</keyword>
<dbReference type="InterPro" id="IPR003598">
    <property type="entry name" value="Ig_sub2"/>
</dbReference>
<comment type="caution">
    <text evidence="6">The sequence shown here is derived from an EMBL/GenBank/DDBJ whole genome shotgun (WGS) entry which is preliminary data.</text>
</comment>
<dbReference type="InterPro" id="IPR003599">
    <property type="entry name" value="Ig_sub"/>
</dbReference>
<dbReference type="SMART" id="SM00409">
    <property type="entry name" value="IG"/>
    <property type="match status" value="2"/>
</dbReference>
<organism evidence="6 7">
    <name type="scientific">Scylla paramamosain</name>
    <name type="common">Mud crab</name>
    <dbReference type="NCBI Taxonomy" id="85552"/>
    <lineage>
        <taxon>Eukaryota</taxon>
        <taxon>Metazoa</taxon>
        <taxon>Ecdysozoa</taxon>
        <taxon>Arthropoda</taxon>
        <taxon>Crustacea</taxon>
        <taxon>Multicrustacea</taxon>
        <taxon>Malacostraca</taxon>
        <taxon>Eumalacostraca</taxon>
        <taxon>Eucarida</taxon>
        <taxon>Decapoda</taxon>
        <taxon>Pleocyemata</taxon>
        <taxon>Brachyura</taxon>
        <taxon>Eubrachyura</taxon>
        <taxon>Portunoidea</taxon>
        <taxon>Portunidae</taxon>
        <taxon>Portuninae</taxon>
        <taxon>Scylla</taxon>
    </lineage>
</organism>
<dbReference type="Gene3D" id="2.60.40.10">
    <property type="entry name" value="Immunoglobulins"/>
    <property type="match status" value="2"/>
</dbReference>
<dbReference type="InterPro" id="IPR007110">
    <property type="entry name" value="Ig-like_dom"/>
</dbReference>
<feature type="compositionally biased region" description="Polar residues" evidence="4">
    <location>
        <begin position="61"/>
        <end position="78"/>
    </location>
</feature>
<evidence type="ECO:0000259" key="5">
    <source>
        <dbReference type="PROSITE" id="PS50835"/>
    </source>
</evidence>
<evidence type="ECO:0000256" key="3">
    <source>
        <dbReference type="ARBA" id="ARBA00023157"/>
    </source>
</evidence>
<evidence type="ECO:0000313" key="6">
    <source>
        <dbReference type="EMBL" id="KAK8394371.1"/>
    </source>
</evidence>
<keyword evidence="7" id="KW-1185">Reference proteome</keyword>
<dbReference type="SUPFAM" id="SSF48726">
    <property type="entry name" value="Immunoglobulin"/>
    <property type="match status" value="2"/>
</dbReference>
<dbReference type="PROSITE" id="PS50835">
    <property type="entry name" value="IG_LIKE"/>
    <property type="match status" value="2"/>
</dbReference>
<name>A0AAW0U613_SCYPA</name>
<sequence length="284" mass="31397">MSEGRTVTSVVGPYREKDYATLTCLASGGSPPPRILWYLGDRLIDSQMDDDPTDNMLRPGPTNTLHQGSHTEPTRSNTLTLGPFTRSDLKRLVTCEVTNTNLTSPLSAAVMIDMNLEPLSVRLLAPDEPLSYGREYEVVCDVRGSRPPPTITWWKGTSRVQGARETGQLLQHNITAGIIVSNQSLVLQKVSRKHGGRYSCSASNIEGDGVSEAVNLDIKCDCCAQLWRGRRSCCEDNNPDWPLLVRPRPAAARVPPPKQYDFFIARMPLPSSCLTHGYRSFHST</sequence>
<accession>A0AAW0U613</accession>